<sequence length="117" mass="12532">MKSTLAKLAVSVGLIAAGAYADTVFPIRIQLDGDANSVVIGYERSGLGSCQSTFEQDLNKTTVYGAEVYEPYTCYLFASADCSDDPTYFQVTGGSGPMYPDQSITWQTFRCDAGPPS</sequence>
<accession>A0A423WUP5</accession>
<keyword evidence="1" id="KW-0732">Signal</keyword>
<evidence type="ECO:0000313" key="2">
    <source>
        <dbReference type="EMBL" id="ROW07017.1"/>
    </source>
</evidence>
<evidence type="ECO:0000256" key="1">
    <source>
        <dbReference type="SAM" id="SignalP"/>
    </source>
</evidence>
<evidence type="ECO:0008006" key="4">
    <source>
        <dbReference type="Google" id="ProtNLM"/>
    </source>
</evidence>
<gene>
    <name evidence="2" type="ORF">VPNG_06640</name>
</gene>
<reference evidence="2 3" key="1">
    <citation type="submission" date="2015-09" db="EMBL/GenBank/DDBJ databases">
        <title>Host preference determinants of Valsa canker pathogens revealed by comparative genomics.</title>
        <authorList>
            <person name="Yin Z."/>
            <person name="Huang L."/>
        </authorList>
    </citation>
    <scope>NUCLEOTIDE SEQUENCE [LARGE SCALE GENOMIC DNA]</scope>
    <source>
        <strain evidence="2 3">SXYLt</strain>
    </source>
</reference>
<dbReference type="EMBL" id="LKEB01000040">
    <property type="protein sequence ID" value="ROW07017.1"/>
    <property type="molecule type" value="Genomic_DNA"/>
</dbReference>
<comment type="caution">
    <text evidence="2">The sequence shown here is derived from an EMBL/GenBank/DDBJ whole genome shotgun (WGS) entry which is preliminary data.</text>
</comment>
<protein>
    <recommendedName>
        <fullName evidence="4">AA1-like domain-containing protein</fullName>
    </recommendedName>
</protein>
<dbReference type="Proteomes" id="UP000285146">
    <property type="component" value="Unassembled WGS sequence"/>
</dbReference>
<name>A0A423WUP5_9PEZI</name>
<dbReference type="InParanoid" id="A0A423WUP5"/>
<proteinExistence type="predicted"/>
<dbReference type="AlphaFoldDB" id="A0A423WUP5"/>
<keyword evidence="3" id="KW-1185">Reference proteome</keyword>
<feature type="signal peptide" evidence="1">
    <location>
        <begin position="1"/>
        <end position="21"/>
    </location>
</feature>
<organism evidence="2 3">
    <name type="scientific">Cytospora leucostoma</name>
    <dbReference type="NCBI Taxonomy" id="1230097"/>
    <lineage>
        <taxon>Eukaryota</taxon>
        <taxon>Fungi</taxon>
        <taxon>Dikarya</taxon>
        <taxon>Ascomycota</taxon>
        <taxon>Pezizomycotina</taxon>
        <taxon>Sordariomycetes</taxon>
        <taxon>Sordariomycetidae</taxon>
        <taxon>Diaporthales</taxon>
        <taxon>Cytosporaceae</taxon>
        <taxon>Cytospora</taxon>
    </lineage>
</organism>
<evidence type="ECO:0000313" key="3">
    <source>
        <dbReference type="Proteomes" id="UP000285146"/>
    </source>
</evidence>
<feature type="chain" id="PRO_5019473143" description="AA1-like domain-containing protein" evidence="1">
    <location>
        <begin position="22"/>
        <end position="117"/>
    </location>
</feature>